<dbReference type="Pfam" id="PF01687">
    <property type="entry name" value="Flavokinase"/>
    <property type="match status" value="1"/>
</dbReference>
<reference evidence="19 20" key="1">
    <citation type="submission" date="2024-05" db="EMBL/GenBank/DDBJ databases">
        <authorList>
            <person name="Wallberg A."/>
        </authorList>
    </citation>
    <scope>NUCLEOTIDE SEQUENCE [LARGE SCALE GENOMIC DNA]</scope>
</reference>
<dbReference type="PANTHER" id="PTHR22749:SF6">
    <property type="entry name" value="RIBOFLAVIN KINASE"/>
    <property type="match status" value="1"/>
</dbReference>
<dbReference type="GO" id="GO:0009398">
    <property type="term" value="P:FMN biosynthetic process"/>
    <property type="evidence" value="ECO:0007669"/>
    <property type="project" value="TreeGrafter"/>
</dbReference>
<feature type="non-terminal residue" evidence="19">
    <location>
        <position position="1"/>
    </location>
</feature>
<dbReference type="GO" id="GO:0008531">
    <property type="term" value="F:riboflavin kinase activity"/>
    <property type="evidence" value="ECO:0007669"/>
    <property type="project" value="UniProtKB-EC"/>
</dbReference>
<dbReference type="GO" id="GO:0046872">
    <property type="term" value="F:metal ion binding"/>
    <property type="evidence" value="ECO:0007669"/>
    <property type="project" value="UniProtKB-KW"/>
</dbReference>
<evidence type="ECO:0000256" key="10">
    <source>
        <dbReference type="ARBA" id="ARBA00022777"/>
    </source>
</evidence>
<dbReference type="EC" id="2.7.1.26" evidence="3"/>
<evidence type="ECO:0000256" key="17">
    <source>
        <dbReference type="SAM" id="MobiDB-lite"/>
    </source>
</evidence>
<evidence type="ECO:0000256" key="6">
    <source>
        <dbReference type="ARBA" id="ARBA00022643"/>
    </source>
</evidence>
<keyword evidence="9" id="KW-0547">Nucleotide-binding</keyword>
<evidence type="ECO:0000313" key="19">
    <source>
        <dbReference type="EMBL" id="CAL4154702.1"/>
    </source>
</evidence>
<keyword evidence="6" id="KW-0288">FMN</keyword>
<dbReference type="SMART" id="SM00904">
    <property type="entry name" value="Flavokinase"/>
    <property type="match status" value="1"/>
</dbReference>
<gene>
    <name evidence="19" type="ORF">MNOR_LOCUS31385</name>
</gene>
<evidence type="ECO:0000256" key="15">
    <source>
        <dbReference type="ARBA" id="ARBA00054097"/>
    </source>
</evidence>
<feature type="compositionally biased region" description="Polar residues" evidence="17">
    <location>
        <begin position="169"/>
        <end position="193"/>
    </location>
</feature>
<evidence type="ECO:0000256" key="4">
    <source>
        <dbReference type="ARBA" id="ARBA00017394"/>
    </source>
</evidence>
<dbReference type="EMBL" id="CAXKWB010040357">
    <property type="protein sequence ID" value="CAL4154702.1"/>
    <property type="molecule type" value="Genomic_DNA"/>
</dbReference>
<dbReference type="InterPro" id="IPR015865">
    <property type="entry name" value="Riboflavin_kinase_bac/euk"/>
</dbReference>
<keyword evidence="7" id="KW-0808">Transferase</keyword>
<evidence type="ECO:0000256" key="14">
    <source>
        <dbReference type="ARBA" id="ARBA00050912"/>
    </source>
</evidence>
<dbReference type="InterPro" id="IPR023465">
    <property type="entry name" value="Riboflavin_kinase_dom_sf"/>
</dbReference>
<sequence length="199" mass="22407">VCDMAAFRKGLPHFAVGEVVKGFGRGSKELGIPTANFPENVVDNLPKDLDTGIYFGWANVDNGPRYKMVMSIGWNPYYKNEKKSMEIHLFQETHIMNVFENDFYGSQLRVVLLGYVRPECSFKSLDDLITAIKNDIAEADRQLALPEYEEFRDHTFFVDSNNKYVAQNNASSKGGITNDITNGHHNGDTTNGIDENKTT</sequence>
<comment type="pathway">
    <text evidence="2">Cofactor biosynthesis; FMN biosynthesis; FMN from riboflavin (ATP route): step 1/1.</text>
</comment>
<comment type="function">
    <text evidence="15">Catalyzes the phosphorylation of riboflavin (vitamin B2) to form flavin-mononucleotide (FMN), hence rate-limiting enzyme in the synthesis of FAD. Essential for TNF-induced reactive oxygen species (ROS) production. Through its interaction with both TNFRSF1A and CYBA, physically and functionally couples TNFRSF1A to NADPH oxidase. TNF-activation of RFK may enhance the incorporation of FAD in NADPH oxidase, a critical step for the assembly and activation of NADPH oxidase.</text>
</comment>
<accession>A0AAV2RZM7</accession>
<evidence type="ECO:0000256" key="2">
    <source>
        <dbReference type="ARBA" id="ARBA00005201"/>
    </source>
</evidence>
<dbReference type="GO" id="GO:0005524">
    <property type="term" value="F:ATP binding"/>
    <property type="evidence" value="ECO:0007669"/>
    <property type="project" value="UniProtKB-KW"/>
</dbReference>
<comment type="catalytic activity">
    <reaction evidence="14">
        <text>riboflavin + ATP = FMN + ADP + H(+)</text>
        <dbReference type="Rhea" id="RHEA:14357"/>
        <dbReference type="ChEBI" id="CHEBI:15378"/>
        <dbReference type="ChEBI" id="CHEBI:30616"/>
        <dbReference type="ChEBI" id="CHEBI:57986"/>
        <dbReference type="ChEBI" id="CHEBI:58210"/>
        <dbReference type="ChEBI" id="CHEBI:456216"/>
        <dbReference type="EC" id="2.7.1.26"/>
    </reaction>
    <physiologicalReaction direction="left-to-right" evidence="14">
        <dbReference type="Rhea" id="RHEA:14358"/>
    </physiologicalReaction>
</comment>
<keyword evidence="12" id="KW-0067">ATP-binding</keyword>
<evidence type="ECO:0000256" key="8">
    <source>
        <dbReference type="ARBA" id="ARBA00022723"/>
    </source>
</evidence>
<keyword evidence="11" id="KW-0862">Zinc</keyword>
<evidence type="ECO:0000259" key="18">
    <source>
        <dbReference type="SMART" id="SM00904"/>
    </source>
</evidence>
<comment type="caution">
    <text evidence="19">The sequence shown here is derived from an EMBL/GenBank/DDBJ whole genome shotgun (WGS) entry which is preliminary data.</text>
</comment>
<dbReference type="AlphaFoldDB" id="A0AAV2RZM7"/>
<dbReference type="PANTHER" id="PTHR22749">
    <property type="entry name" value="RIBOFLAVIN KINASE/FMN ADENYLYLTRANSFERASE"/>
    <property type="match status" value="1"/>
</dbReference>
<evidence type="ECO:0000256" key="1">
    <source>
        <dbReference type="ARBA" id="ARBA00001947"/>
    </source>
</evidence>
<evidence type="ECO:0000256" key="16">
    <source>
        <dbReference type="ARBA" id="ARBA00077632"/>
    </source>
</evidence>
<evidence type="ECO:0000256" key="5">
    <source>
        <dbReference type="ARBA" id="ARBA00022630"/>
    </source>
</evidence>
<keyword evidence="8" id="KW-0479">Metal-binding</keyword>
<keyword evidence="20" id="KW-1185">Reference proteome</keyword>
<evidence type="ECO:0000256" key="13">
    <source>
        <dbReference type="ARBA" id="ARBA00029789"/>
    </source>
</evidence>
<evidence type="ECO:0000256" key="9">
    <source>
        <dbReference type="ARBA" id="ARBA00022741"/>
    </source>
</evidence>
<evidence type="ECO:0000313" key="20">
    <source>
        <dbReference type="Proteomes" id="UP001497623"/>
    </source>
</evidence>
<dbReference type="Proteomes" id="UP001497623">
    <property type="component" value="Unassembled WGS sequence"/>
</dbReference>
<proteinExistence type="predicted"/>
<dbReference type="FunFam" id="2.40.30.30:FF:000002">
    <property type="entry name" value="Riboflavin kinase, putative"/>
    <property type="match status" value="1"/>
</dbReference>
<evidence type="ECO:0000256" key="12">
    <source>
        <dbReference type="ARBA" id="ARBA00022840"/>
    </source>
</evidence>
<comment type="cofactor">
    <cofactor evidence="1">
        <name>Zn(2+)</name>
        <dbReference type="ChEBI" id="CHEBI:29105"/>
    </cofactor>
</comment>
<feature type="region of interest" description="Disordered" evidence="17">
    <location>
        <begin position="169"/>
        <end position="199"/>
    </location>
</feature>
<protein>
    <recommendedName>
        <fullName evidence="4">Riboflavin kinase</fullName>
        <ecNumber evidence="3">2.7.1.26</ecNumber>
    </recommendedName>
    <alternativeName>
        <fullName evidence="16">ATP:riboflavin 5'-phosphotransferase</fullName>
    </alternativeName>
    <alternativeName>
        <fullName evidence="13">Flavokinase</fullName>
    </alternativeName>
</protein>
<dbReference type="InterPro" id="IPR023468">
    <property type="entry name" value="Riboflavin_kinase"/>
</dbReference>
<dbReference type="GO" id="GO:0005739">
    <property type="term" value="C:mitochondrion"/>
    <property type="evidence" value="ECO:0007669"/>
    <property type="project" value="TreeGrafter"/>
</dbReference>
<dbReference type="SUPFAM" id="SSF82114">
    <property type="entry name" value="Riboflavin kinase-like"/>
    <property type="match status" value="1"/>
</dbReference>
<keyword evidence="10" id="KW-0418">Kinase</keyword>
<name>A0AAV2RZM7_MEGNR</name>
<evidence type="ECO:0000256" key="11">
    <source>
        <dbReference type="ARBA" id="ARBA00022833"/>
    </source>
</evidence>
<dbReference type="GO" id="GO:0009231">
    <property type="term" value="P:riboflavin biosynthetic process"/>
    <property type="evidence" value="ECO:0007669"/>
    <property type="project" value="InterPro"/>
</dbReference>
<keyword evidence="5" id="KW-0285">Flavoprotein</keyword>
<dbReference type="Gene3D" id="2.40.30.30">
    <property type="entry name" value="Riboflavin kinase-like"/>
    <property type="match status" value="1"/>
</dbReference>
<evidence type="ECO:0000256" key="3">
    <source>
        <dbReference type="ARBA" id="ARBA00012105"/>
    </source>
</evidence>
<evidence type="ECO:0000256" key="7">
    <source>
        <dbReference type="ARBA" id="ARBA00022679"/>
    </source>
</evidence>
<organism evidence="19 20">
    <name type="scientific">Meganyctiphanes norvegica</name>
    <name type="common">Northern krill</name>
    <name type="synonym">Thysanopoda norvegica</name>
    <dbReference type="NCBI Taxonomy" id="48144"/>
    <lineage>
        <taxon>Eukaryota</taxon>
        <taxon>Metazoa</taxon>
        <taxon>Ecdysozoa</taxon>
        <taxon>Arthropoda</taxon>
        <taxon>Crustacea</taxon>
        <taxon>Multicrustacea</taxon>
        <taxon>Malacostraca</taxon>
        <taxon>Eumalacostraca</taxon>
        <taxon>Eucarida</taxon>
        <taxon>Euphausiacea</taxon>
        <taxon>Euphausiidae</taxon>
        <taxon>Meganyctiphanes</taxon>
    </lineage>
</organism>
<feature type="domain" description="Riboflavin kinase" evidence="18">
    <location>
        <begin position="8"/>
        <end position="144"/>
    </location>
</feature>